<dbReference type="GO" id="GO:0006355">
    <property type="term" value="P:regulation of DNA-templated transcription"/>
    <property type="evidence" value="ECO:0007669"/>
    <property type="project" value="InterPro"/>
</dbReference>
<dbReference type="PANTHER" id="PTHR44688:SF16">
    <property type="entry name" value="DNA-BINDING TRANSCRIPTIONAL ACTIVATOR DEVR_DOSR"/>
    <property type="match status" value="1"/>
</dbReference>
<keyword evidence="2" id="KW-0238">DNA-binding</keyword>
<dbReference type="GO" id="GO:0003677">
    <property type="term" value="F:DNA binding"/>
    <property type="evidence" value="ECO:0007669"/>
    <property type="project" value="UniProtKB-KW"/>
</dbReference>
<evidence type="ECO:0000259" key="4">
    <source>
        <dbReference type="PROSITE" id="PS50043"/>
    </source>
</evidence>
<dbReference type="RefSeq" id="WP_254608469.1">
    <property type="nucleotide sequence ID" value="NZ_CABVQI010000005.1"/>
</dbReference>
<evidence type="ECO:0000256" key="3">
    <source>
        <dbReference type="ARBA" id="ARBA00023163"/>
    </source>
</evidence>
<keyword evidence="3" id="KW-0804">Transcription</keyword>
<protein>
    <submittedName>
        <fullName evidence="5">LuxR family transcriptional regulator</fullName>
    </submittedName>
</protein>
<sequence>MPGAHAFFLKSMSGDELLAGLRRLQHDDVVIPPLIARQLRQAATQAAGRKKDPFAELTERELEVLRALANGASNARLAQLLVISEKTVKSHIGNILAKLRLSDRTEAVAFAWRNGLMKRTE</sequence>
<evidence type="ECO:0000256" key="1">
    <source>
        <dbReference type="ARBA" id="ARBA00023015"/>
    </source>
</evidence>
<dbReference type="Proteomes" id="UP000494274">
    <property type="component" value="Unassembled WGS sequence"/>
</dbReference>
<dbReference type="PRINTS" id="PR00038">
    <property type="entry name" value="HTHLUXR"/>
</dbReference>
<dbReference type="Pfam" id="PF00196">
    <property type="entry name" value="GerE"/>
    <property type="match status" value="1"/>
</dbReference>
<feature type="domain" description="HTH luxR-type" evidence="4">
    <location>
        <begin position="50"/>
        <end position="115"/>
    </location>
</feature>
<reference evidence="5 6" key="1">
    <citation type="submission" date="2019-09" db="EMBL/GenBank/DDBJ databases">
        <authorList>
            <person name="Depoorter E."/>
        </authorList>
    </citation>
    <scope>NUCLEOTIDE SEQUENCE [LARGE SCALE GENOMIC DNA]</scope>
    <source>
        <strain evidence="5">R-18112</strain>
    </source>
</reference>
<dbReference type="InterPro" id="IPR000792">
    <property type="entry name" value="Tscrpt_reg_LuxR_C"/>
</dbReference>
<evidence type="ECO:0000313" key="5">
    <source>
        <dbReference type="EMBL" id="VWC73364.1"/>
    </source>
</evidence>
<proteinExistence type="predicted"/>
<gene>
    <name evidence="5" type="ORF">BLA18112_02115</name>
</gene>
<organism evidence="5 6">
    <name type="scientific">Burkholderia lata (strain ATCC 17760 / DSM 23089 / LMG 22485 / NCIMB 9086 / R18194 / 383)</name>
    <dbReference type="NCBI Taxonomy" id="482957"/>
    <lineage>
        <taxon>Bacteria</taxon>
        <taxon>Pseudomonadati</taxon>
        <taxon>Pseudomonadota</taxon>
        <taxon>Betaproteobacteria</taxon>
        <taxon>Burkholderiales</taxon>
        <taxon>Burkholderiaceae</taxon>
        <taxon>Burkholderia</taxon>
        <taxon>Burkholderia cepacia complex</taxon>
    </lineage>
</organism>
<dbReference type="SMART" id="SM00421">
    <property type="entry name" value="HTH_LUXR"/>
    <property type="match status" value="1"/>
</dbReference>
<dbReference type="InterPro" id="IPR016032">
    <property type="entry name" value="Sig_transdc_resp-reg_C-effctor"/>
</dbReference>
<evidence type="ECO:0000256" key="2">
    <source>
        <dbReference type="ARBA" id="ARBA00023125"/>
    </source>
</evidence>
<dbReference type="PROSITE" id="PS50043">
    <property type="entry name" value="HTH_LUXR_2"/>
    <property type="match status" value="1"/>
</dbReference>
<dbReference type="EMBL" id="CABVQI010000005">
    <property type="protein sequence ID" value="VWC73364.1"/>
    <property type="molecule type" value="Genomic_DNA"/>
</dbReference>
<dbReference type="AlphaFoldDB" id="A0A6P2UXB3"/>
<dbReference type="SUPFAM" id="SSF46894">
    <property type="entry name" value="C-terminal effector domain of the bipartite response regulators"/>
    <property type="match status" value="1"/>
</dbReference>
<name>A0A6P2UXB3_BURL3</name>
<dbReference type="CDD" id="cd06170">
    <property type="entry name" value="LuxR_C_like"/>
    <property type="match status" value="1"/>
</dbReference>
<dbReference type="Gene3D" id="3.40.50.2300">
    <property type="match status" value="1"/>
</dbReference>
<accession>A0A6P2UXB3</accession>
<evidence type="ECO:0000313" key="6">
    <source>
        <dbReference type="Proteomes" id="UP000494274"/>
    </source>
</evidence>
<dbReference type="PANTHER" id="PTHR44688">
    <property type="entry name" value="DNA-BINDING TRANSCRIPTIONAL ACTIVATOR DEVR_DOSR"/>
    <property type="match status" value="1"/>
</dbReference>
<keyword evidence="1" id="KW-0805">Transcription regulation</keyword>